<name>A0AA88GJ34_NAELO</name>
<feature type="coiled-coil region" evidence="1">
    <location>
        <begin position="664"/>
        <end position="722"/>
    </location>
</feature>
<feature type="region of interest" description="Disordered" evidence="2">
    <location>
        <begin position="134"/>
        <end position="163"/>
    </location>
</feature>
<feature type="coiled-coil region" evidence="1">
    <location>
        <begin position="405"/>
        <end position="508"/>
    </location>
</feature>
<feature type="region of interest" description="Disordered" evidence="2">
    <location>
        <begin position="1"/>
        <end position="45"/>
    </location>
</feature>
<protein>
    <submittedName>
        <fullName evidence="3">Uncharacterized protein</fullName>
    </submittedName>
</protein>
<feature type="compositionally biased region" description="Low complexity" evidence="2">
    <location>
        <begin position="18"/>
        <end position="32"/>
    </location>
</feature>
<feature type="compositionally biased region" description="Polar residues" evidence="2">
    <location>
        <begin position="79"/>
        <end position="91"/>
    </location>
</feature>
<dbReference type="Proteomes" id="UP000816034">
    <property type="component" value="Unassembled WGS sequence"/>
</dbReference>
<evidence type="ECO:0000256" key="2">
    <source>
        <dbReference type="SAM" id="MobiDB-lite"/>
    </source>
</evidence>
<proteinExistence type="predicted"/>
<dbReference type="EMBL" id="PYSW02000038">
    <property type="protein sequence ID" value="KAG2377436.1"/>
    <property type="molecule type" value="Genomic_DNA"/>
</dbReference>
<keyword evidence="4" id="KW-1185">Reference proteome</keyword>
<reference evidence="3 4" key="1">
    <citation type="journal article" date="2018" name="BMC Genomics">
        <title>The genome of Naegleria lovaniensis, the basis for a comparative approach to unravel pathogenicity factors of the human pathogenic amoeba N. fowleri.</title>
        <authorList>
            <person name="Liechti N."/>
            <person name="Schurch N."/>
            <person name="Bruggmann R."/>
            <person name="Wittwer M."/>
        </authorList>
    </citation>
    <scope>NUCLEOTIDE SEQUENCE [LARGE SCALE GENOMIC DNA]</scope>
    <source>
        <strain evidence="3 4">ATCC 30569</strain>
    </source>
</reference>
<feature type="compositionally biased region" description="Low complexity" evidence="2">
    <location>
        <begin position="145"/>
        <end position="158"/>
    </location>
</feature>
<feature type="coiled-coil region" evidence="1">
    <location>
        <begin position="185"/>
        <end position="380"/>
    </location>
</feature>
<keyword evidence="1" id="KW-0175">Coiled coil</keyword>
<dbReference type="RefSeq" id="XP_044544698.1">
    <property type="nucleotide sequence ID" value="XM_044699524.1"/>
</dbReference>
<comment type="caution">
    <text evidence="3">The sequence shown here is derived from an EMBL/GenBank/DDBJ whole genome shotgun (WGS) entry which is preliminary data.</text>
</comment>
<sequence>MKKKDKSSNHQNKEEAPSRVSISSNDSSVSKGSTEEVEIMTDDMPGSAAMLATQGNKRKHRFSIRNLLGGKKNEVVSPRASSNLSAATQSTSALDDFKKMANMEKLSLDAPTLDGSDSSDQALLDLQRRIAENDLNSPKSPHGLSTFKSSSQLSSVSSPNTATTMTDLSPFKLAENERIVTIEELELLKNVATNAEELKTQLETKILQLEQSLSTLKQEHETQCKKLEEEKQLLSDSLDKLRQETESKDSKISHYEELEKKLQEENSKLQQQVQEHVKMLTEKLQQQDESGKSIVESLKKNHEDTMNKIKEEYEKKIKELEIDNEGLRDDLVNLDSRASDVKKQLEKKNKDLQLLLDETKKKLEEEIETLKKESQKNKREAGQHIINSGGDDKVKEEFEKLKRWNEELNDMLSVEQQGIAALEKERDNLALQVSELQAKLEGTPKLSEDGEPLPDLGTLLKQLEDVTMEKEVLEELRQEELLDYEKVKEELTLENTNLKDELEKLKKSKSTPVVTSSQPSAATIEENGVTKTLEDILMERDVLEELRQEELLEHEKVKEDLNAEIEVLKEQIEEIKKNQSTSMNNHVSSKNDSTSQQLQQLVENLQLENSQLRESLELAKNVQKIIEKVEVEKVVEKMVPVEKIVEKVVEKIVTVSNDDDSYIKKELENLREQVDSLINQLDQSQELVREYEKKLESEHLVMEQLKKEVEKSRSLHEELKKKPFVLENSQQLSTSSAAVVAATTMIQENLVNSKTPQEDSSVRSESSTFSNQQVSVDEQATQDIKLVDKPVIASLEKDDLFKLRSKYVLYSEDGEESQTTSPLQTLPSPSTVAAVEEEPVADEEKNQDEDDIYQHELNQFEKDLDRMLVKNSINLAGKISSLKELELLCIKLKYNKTCKILDLSKNSIIDNKGLKALCEMLKVNKTITDLYLEDTQISTINPHLFDVFQHNYTVTNIIFSEDLVPDSELDKLDALLDRNETY</sequence>
<feature type="region of interest" description="Disordered" evidence="2">
    <location>
        <begin position="750"/>
        <end position="776"/>
    </location>
</feature>
<feature type="coiled-coil region" evidence="1">
    <location>
        <begin position="540"/>
        <end position="622"/>
    </location>
</feature>
<evidence type="ECO:0000313" key="3">
    <source>
        <dbReference type="EMBL" id="KAG2377436.1"/>
    </source>
</evidence>
<feature type="region of interest" description="Disordered" evidence="2">
    <location>
        <begin position="68"/>
        <end position="91"/>
    </location>
</feature>
<gene>
    <name evidence="3" type="ORF">C9374_009347</name>
</gene>
<evidence type="ECO:0000256" key="1">
    <source>
        <dbReference type="SAM" id="Coils"/>
    </source>
</evidence>
<dbReference type="GeneID" id="68101801"/>
<evidence type="ECO:0000313" key="4">
    <source>
        <dbReference type="Proteomes" id="UP000816034"/>
    </source>
</evidence>
<dbReference type="AlphaFoldDB" id="A0AA88GJ34"/>
<dbReference type="SUPFAM" id="SSF52047">
    <property type="entry name" value="RNI-like"/>
    <property type="match status" value="1"/>
</dbReference>
<dbReference type="Gene3D" id="3.80.10.10">
    <property type="entry name" value="Ribonuclease Inhibitor"/>
    <property type="match status" value="1"/>
</dbReference>
<organism evidence="3 4">
    <name type="scientific">Naegleria lovaniensis</name>
    <name type="common">Amoeba</name>
    <dbReference type="NCBI Taxonomy" id="51637"/>
    <lineage>
        <taxon>Eukaryota</taxon>
        <taxon>Discoba</taxon>
        <taxon>Heterolobosea</taxon>
        <taxon>Tetramitia</taxon>
        <taxon>Eutetramitia</taxon>
        <taxon>Vahlkampfiidae</taxon>
        <taxon>Naegleria</taxon>
    </lineage>
</organism>
<accession>A0AA88GJ34</accession>
<feature type="compositionally biased region" description="Basic and acidic residues" evidence="2">
    <location>
        <begin position="1"/>
        <end position="17"/>
    </location>
</feature>
<feature type="compositionally biased region" description="Polar residues" evidence="2">
    <location>
        <begin position="763"/>
        <end position="776"/>
    </location>
</feature>
<dbReference type="InterPro" id="IPR032675">
    <property type="entry name" value="LRR_dom_sf"/>
</dbReference>